<evidence type="ECO:0000256" key="6">
    <source>
        <dbReference type="ARBA" id="ARBA00023136"/>
    </source>
</evidence>
<dbReference type="PANTHER" id="PTHR31468:SF4">
    <property type="entry name" value="1,3-BETA-GLUCANOSYLTRANSFERASE GAS3-RELATED"/>
    <property type="match status" value="1"/>
</dbReference>
<dbReference type="InterPro" id="IPR017853">
    <property type="entry name" value="GH"/>
</dbReference>
<dbReference type="RefSeq" id="XP_033683675.1">
    <property type="nucleotide sequence ID" value="XM_033821823.1"/>
</dbReference>
<dbReference type="Pfam" id="PF03198">
    <property type="entry name" value="Glyco_hydro_72"/>
    <property type="match status" value="1"/>
</dbReference>
<dbReference type="EC" id="2.4.1.-" evidence="9"/>
<dbReference type="PANTHER" id="PTHR31468">
    <property type="entry name" value="1,3-BETA-GLUCANOSYLTRANSFERASE GAS1"/>
    <property type="match status" value="1"/>
</dbReference>
<keyword evidence="6 9" id="KW-0472">Membrane</keyword>
<dbReference type="GeneID" id="54575153"/>
<feature type="region of interest" description="Disordered" evidence="10">
    <location>
        <begin position="422"/>
        <end position="452"/>
    </location>
</feature>
<evidence type="ECO:0000256" key="1">
    <source>
        <dbReference type="ARBA" id="ARBA00004609"/>
    </source>
</evidence>
<evidence type="ECO:0000256" key="9">
    <source>
        <dbReference type="RuleBase" id="RU361209"/>
    </source>
</evidence>
<comment type="function">
    <text evidence="9">Splits internally a 1,3-beta-glucan molecule and transfers the newly generated reducing end (the donor) to the non-reducing end of another 1,3-beta-glucan molecule (the acceptor) forming a 1,3-beta linkage, resulting in the elongation of 1,3-beta-glucan chains in the cell wall.</text>
</comment>
<evidence type="ECO:0000256" key="4">
    <source>
        <dbReference type="ARBA" id="ARBA00022679"/>
    </source>
</evidence>
<evidence type="ECO:0000256" key="8">
    <source>
        <dbReference type="ARBA" id="ARBA00023288"/>
    </source>
</evidence>
<dbReference type="InterPro" id="IPR004886">
    <property type="entry name" value="Glucanosyltransferase"/>
</dbReference>
<evidence type="ECO:0000256" key="10">
    <source>
        <dbReference type="SAM" id="MobiDB-lite"/>
    </source>
</evidence>
<keyword evidence="11" id="KW-0378">Hydrolase</keyword>
<keyword evidence="7" id="KW-0325">Glycoprotein</keyword>
<feature type="compositionally biased region" description="Low complexity" evidence="10">
    <location>
        <begin position="428"/>
        <end position="446"/>
    </location>
</feature>
<dbReference type="GO" id="GO:0016787">
    <property type="term" value="F:hydrolase activity"/>
    <property type="evidence" value="ECO:0007669"/>
    <property type="project" value="UniProtKB-KW"/>
</dbReference>
<feature type="signal peptide" evidence="9">
    <location>
        <begin position="1"/>
        <end position="21"/>
    </location>
</feature>
<evidence type="ECO:0000313" key="11">
    <source>
        <dbReference type="EMBL" id="KAF2248671.1"/>
    </source>
</evidence>
<keyword evidence="5 9" id="KW-0732">Signal</keyword>
<evidence type="ECO:0000313" key="12">
    <source>
        <dbReference type="Proteomes" id="UP000800094"/>
    </source>
</evidence>
<comment type="similarity">
    <text evidence="2 9">Belongs to the glycosyl hydrolase 72 family.</text>
</comment>
<evidence type="ECO:0000256" key="3">
    <source>
        <dbReference type="ARBA" id="ARBA00022622"/>
    </source>
</evidence>
<keyword evidence="4 9" id="KW-0808">Transferase</keyword>
<comment type="subcellular location">
    <subcellularLocation>
        <location evidence="1 9">Cell membrane</location>
        <topology evidence="1 9">Lipid-anchor</topology>
        <topology evidence="1 9">GPI-anchor</topology>
    </subcellularLocation>
</comment>
<dbReference type="GO" id="GO:0031505">
    <property type="term" value="P:fungal-type cell wall organization"/>
    <property type="evidence" value="ECO:0007669"/>
    <property type="project" value="TreeGrafter"/>
</dbReference>
<keyword evidence="3 9" id="KW-0336">GPI-anchor</keyword>
<evidence type="ECO:0000256" key="2">
    <source>
        <dbReference type="ARBA" id="ARBA00007528"/>
    </source>
</evidence>
<organism evidence="11 12">
    <name type="scientific">Trematosphaeria pertusa</name>
    <dbReference type="NCBI Taxonomy" id="390896"/>
    <lineage>
        <taxon>Eukaryota</taxon>
        <taxon>Fungi</taxon>
        <taxon>Dikarya</taxon>
        <taxon>Ascomycota</taxon>
        <taxon>Pezizomycotina</taxon>
        <taxon>Dothideomycetes</taxon>
        <taxon>Pleosporomycetidae</taxon>
        <taxon>Pleosporales</taxon>
        <taxon>Massarineae</taxon>
        <taxon>Trematosphaeriaceae</taxon>
        <taxon>Trematosphaeria</taxon>
    </lineage>
</organism>
<dbReference type="FunFam" id="3.20.20.80:FF:000032">
    <property type="entry name" value="1,3-beta-glucanosyltransferase"/>
    <property type="match status" value="1"/>
</dbReference>
<evidence type="ECO:0000256" key="5">
    <source>
        <dbReference type="ARBA" id="ARBA00022729"/>
    </source>
</evidence>
<dbReference type="OrthoDB" id="421038at2759"/>
<gene>
    <name evidence="11" type="ORF">BU26DRAFT_303877</name>
</gene>
<dbReference type="GO" id="GO:0005886">
    <property type="term" value="C:plasma membrane"/>
    <property type="evidence" value="ECO:0007669"/>
    <property type="project" value="UniProtKB-SubCell"/>
</dbReference>
<evidence type="ECO:0000256" key="7">
    <source>
        <dbReference type="ARBA" id="ARBA00023180"/>
    </source>
</evidence>
<sequence>MRSLFHSLALLVALLARVASAVHTVEVQGQSFVDTVTKKRLMVIGVDYQPGGQAGYKPQEGRDPLSEVDICLRDAIMLQRLGVNTIRVYNVDPTLNHDECASIFNAAGIYMIIDVNGPFSGESINRAEPWTSYHEDYLKRIFGVVENFMGYPNTLGFFAANEVMNDMDTGKVNPQYIRAVQRDLKNYIKNHADRTIPVGYSAADVREILQDTWAYLQCAHDDDQSSSDFFGLNSYSWCGGDATFESAQYDVLVDMFKNSSIPVFFSEYGCNEVKPRVFDEVQALYGEQMTVLSGGLVYEYSQEESDYGLAIINDNGTVTLRVDYDNLQEQFNKLDMARIESLNPTATSIDAPECTSRLITNQAFDTNFTIPDVCPGCADLIENGIDNPTRGQLVEVTATEAPNAIYGSTGTEVEGLTLKLLPNDEANGPSGETTSPSGTGTGSAAEPSKTGAASKITGGWGLLVAVFFALLTAL</sequence>
<keyword evidence="12" id="KW-1185">Reference proteome</keyword>
<name>A0A6A6IE41_9PLEO</name>
<reference evidence="11" key="1">
    <citation type="journal article" date="2020" name="Stud. Mycol.">
        <title>101 Dothideomycetes genomes: a test case for predicting lifestyles and emergence of pathogens.</title>
        <authorList>
            <person name="Haridas S."/>
            <person name="Albert R."/>
            <person name="Binder M."/>
            <person name="Bloem J."/>
            <person name="Labutti K."/>
            <person name="Salamov A."/>
            <person name="Andreopoulos B."/>
            <person name="Baker S."/>
            <person name="Barry K."/>
            <person name="Bills G."/>
            <person name="Bluhm B."/>
            <person name="Cannon C."/>
            <person name="Castanera R."/>
            <person name="Culley D."/>
            <person name="Daum C."/>
            <person name="Ezra D."/>
            <person name="Gonzalez J."/>
            <person name="Henrissat B."/>
            <person name="Kuo A."/>
            <person name="Liang C."/>
            <person name="Lipzen A."/>
            <person name="Lutzoni F."/>
            <person name="Magnuson J."/>
            <person name="Mondo S."/>
            <person name="Nolan M."/>
            <person name="Ohm R."/>
            <person name="Pangilinan J."/>
            <person name="Park H.-J."/>
            <person name="Ramirez L."/>
            <person name="Alfaro M."/>
            <person name="Sun H."/>
            <person name="Tritt A."/>
            <person name="Yoshinaga Y."/>
            <person name="Zwiers L.-H."/>
            <person name="Turgeon B."/>
            <person name="Goodwin S."/>
            <person name="Spatafora J."/>
            <person name="Crous P."/>
            <person name="Grigoriev I."/>
        </authorList>
    </citation>
    <scope>NUCLEOTIDE SEQUENCE</scope>
    <source>
        <strain evidence="11">CBS 122368</strain>
    </source>
</reference>
<dbReference type="SUPFAM" id="SSF51445">
    <property type="entry name" value="(Trans)glycosidases"/>
    <property type="match status" value="1"/>
</dbReference>
<feature type="chain" id="PRO_5025717159" description="1,3-beta-glucanosyltransferase" evidence="9">
    <location>
        <begin position="22"/>
        <end position="474"/>
    </location>
</feature>
<dbReference type="AlphaFoldDB" id="A0A6A6IE41"/>
<keyword evidence="8 9" id="KW-0449">Lipoprotein</keyword>
<dbReference type="Proteomes" id="UP000800094">
    <property type="component" value="Unassembled WGS sequence"/>
</dbReference>
<accession>A0A6A6IE41</accession>
<proteinExistence type="inferred from homology"/>
<dbReference type="Gene3D" id="3.20.20.80">
    <property type="entry name" value="Glycosidases"/>
    <property type="match status" value="1"/>
</dbReference>
<dbReference type="GO" id="GO:0098552">
    <property type="term" value="C:side of membrane"/>
    <property type="evidence" value="ECO:0007669"/>
    <property type="project" value="UniProtKB-KW"/>
</dbReference>
<dbReference type="EMBL" id="ML987195">
    <property type="protein sequence ID" value="KAF2248671.1"/>
    <property type="molecule type" value="Genomic_DNA"/>
</dbReference>
<dbReference type="GO" id="GO:0042124">
    <property type="term" value="F:1,3-beta-glucanosyltransferase activity"/>
    <property type="evidence" value="ECO:0007669"/>
    <property type="project" value="TreeGrafter"/>
</dbReference>
<protein>
    <recommendedName>
        <fullName evidence="9">1,3-beta-glucanosyltransferase</fullName>
        <ecNumber evidence="9">2.4.1.-</ecNumber>
    </recommendedName>
</protein>
<dbReference type="GO" id="GO:0071970">
    <property type="term" value="P:fungal-type cell wall (1-&gt;3)-beta-D-glucan biosynthetic process"/>
    <property type="evidence" value="ECO:0007669"/>
    <property type="project" value="TreeGrafter"/>
</dbReference>